<proteinExistence type="predicted"/>
<dbReference type="Pfam" id="PF03992">
    <property type="entry name" value="ABM"/>
    <property type="match status" value="1"/>
</dbReference>
<protein>
    <submittedName>
        <fullName evidence="1">Uncharacterized protein</fullName>
    </submittedName>
</protein>
<reference evidence="1" key="1">
    <citation type="journal article" date="2015" name="BMC Genomics">
        <title>Transcriptome profiling of a Rhizobium leguminosarum bv. trifolii rosR mutant reveals the role of the transcriptional regulator RosR in motility, synthesis of cell-surface components, and other cellular processes.</title>
        <authorList>
            <person name="Rachwal K."/>
            <person name="Matczynska E."/>
            <person name="Janczarek M."/>
        </authorList>
    </citation>
    <scope>NUCLEOTIDE SEQUENCE</scope>
    <source>
        <strain evidence="1">Rt24.2</strain>
    </source>
</reference>
<dbReference type="InterPro" id="IPR011008">
    <property type="entry name" value="Dimeric_a/b-barrel"/>
</dbReference>
<dbReference type="RefSeq" id="WP_018447724.1">
    <property type="nucleotide sequence ID" value="NZ_CP050085.1"/>
</dbReference>
<accession>A0A1B8RK27</accession>
<dbReference type="Gene3D" id="3.30.70.100">
    <property type="match status" value="1"/>
</dbReference>
<dbReference type="EMBL" id="KX485788">
    <property type="protein sequence ID" value="AOO88152.1"/>
    <property type="molecule type" value="Genomic_DNA"/>
</dbReference>
<name>A0A1B8RK27_RHILT</name>
<reference evidence="1" key="2">
    <citation type="journal article" date="2016" name="Front. Microbiol.">
        <title>The Regulatory Protein RosR Affects Rhizobium leguminosarum bv. trifolii Protein Profiles, Cell Surface Properties, and Symbiosis with Clover.</title>
        <authorList>
            <person name="Rachwal K."/>
            <person name="Boguszewska A."/>
            <person name="Kopcinska J."/>
            <person name="Karas M."/>
            <person name="Tchorzewski M."/>
            <person name="Janczarek M."/>
        </authorList>
    </citation>
    <scope>NUCLEOTIDE SEQUENCE</scope>
    <source>
        <strain evidence="1">Rt24.2</strain>
    </source>
</reference>
<organism evidence="1">
    <name type="scientific">Rhizobium leguminosarum bv. trifolii</name>
    <dbReference type="NCBI Taxonomy" id="386"/>
    <lineage>
        <taxon>Bacteria</taxon>
        <taxon>Pseudomonadati</taxon>
        <taxon>Pseudomonadota</taxon>
        <taxon>Alphaproteobacteria</taxon>
        <taxon>Hyphomicrobiales</taxon>
        <taxon>Rhizobiaceae</taxon>
        <taxon>Rhizobium/Agrobacterium group</taxon>
        <taxon>Rhizobium</taxon>
    </lineage>
</organism>
<evidence type="ECO:0000313" key="1">
    <source>
        <dbReference type="EMBL" id="AOO88152.1"/>
    </source>
</evidence>
<dbReference type="AlphaFoldDB" id="A0A1B8RK27"/>
<dbReference type="SUPFAM" id="SSF54909">
    <property type="entry name" value="Dimeric alpha+beta barrel"/>
    <property type="match status" value="1"/>
</dbReference>
<dbReference type="GeneID" id="61422029"/>
<sequence length="107" mass="12269">MLILMGYIHLDPSDLHDFVTDVEAISLGTRTEEGCLFYGIVLEDGPTGRFLVAQRWQDRESLTAHLERGETLAFLETWRDRMKVDLQAYDVLEERPLAMANGRASRQ</sequence>
<dbReference type="PROSITE" id="PS51725">
    <property type="entry name" value="ABM"/>
    <property type="match status" value="1"/>
</dbReference>
<dbReference type="InterPro" id="IPR007138">
    <property type="entry name" value="ABM_dom"/>
</dbReference>